<comment type="caution">
    <text evidence="2">The sequence shown here is derived from an EMBL/GenBank/DDBJ whole genome shotgun (WGS) entry which is preliminary data.</text>
</comment>
<reference evidence="2 3" key="1">
    <citation type="submission" date="2024-02" db="EMBL/GenBank/DDBJ databases">
        <title>Haloferula sargassicola NBRC 104335.</title>
        <authorList>
            <person name="Ichikawa N."/>
            <person name="Katano-Makiyama Y."/>
            <person name="Hidaka K."/>
        </authorList>
    </citation>
    <scope>NUCLEOTIDE SEQUENCE [LARGE SCALE GENOMIC DNA]</scope>
    <source>
        <strain evidence="2 3">NBRC 104335</strain>
    </source>
</reference>
<evidence type="ECO:0000256" key="1">
    <source>
        <dbReference type="SAM" id="Phobius"/>
    </source>
</evidence>
<dbReference type="EMBL" id="BAABRI010000002">
    <property type="protein sequence ID" value="GAA5481189.1"/>
    <property type="molecule type" value="Genomic_DNA"/>
</dbReference>
<organism evidence="2 3">
    <name type="scientific">Haloferula sargassicola</name>
    <dbReference type="NCBI Taxonomy" id="490096"/>
    <lineage>
        <taxon>Bacteria</taxon>
        <taxon>Pseudomonadati</taxon>
        <taxon>Verrucomicrobiota</taxon>
        <taxon>Verrucomicrobiia</taxon>
        <taxon>Verrucomicrobiales</taxon>
        <taxon>Verrucomicrobiaceae</taxon>
        <taxon>Haloferula</taxon>
    </lineage>
</organism>
<dbReference type="Proteomes" id="UP001476282">
    <property type="component" value="Unassembled WGS sequence"/>
</dbReference>
<evidence type="ECO:0000313" key="2">
    <source>
        <dbReference type="EMBL" id="GAA5481189.1"/>
    </source>
</evidence>
<sequence>MKDDEPKSDTLALALGAILARLWLAVRAIQTGLEKYAGTKMSETAVEIDGQPNSYGLTDAAATKSYAADHYHGVPAALYDKFAHEPLMAEWALKIYDKVLGPALILLGLTILLGVASRLSLFALGLLYISLTWGLILIREDSGVAWLAAHMILIVAALALVRYDRVRILKKW</sequence>
<keyword evidence="1" id="KW-1133">Transmembrane helix</keyword>
<evidence type="ECO:0008006" key="4">
    <source>
        <dbReference type="Google" id="ProtNLM"/>
    </source>
</evidence>
<dbReference type="RefSeq" id="WP_353565350.1">
    <property type="nucleotide sequence ID" value="NZ_BAABRI010000002.1"/>
</dbReference>
<feature type="transmembrane region" description="Helical" evidence="1">
    <location>
        <begin position="99"/>
        <end position="116"/>
    </location>
</feature>
<keyword evidence="1" id="KW-0472">Membrane</keyword>
<proteinExistence type="predicted"/>
<keyword evidence="3" id="KW-1185">Reference proteome</keyword>
<evidence type="ECO:0000313" key="3">
    <source>
        <dbReference type="Proteomes" id="UP001476282"/>
    </source>
</evidence>
<name>A0ABP9UPF0_9BACT</name>
<accession>A0ABP9UPF0</accession>
<protein>
    <recommendedName>
        <fullName evidence="4">DoxX family protein</fullName>
    </recommendedName>
</protein>
<keyword evidence="1" id="KW-0812">Transmembrane</keyword>
<feature type="transmembrane region" description="Helical" evidence="1">
    <location>
        <begin position="144"/>
        <end position="163"/>
    </location>
</feature>
<gene>
    <name evidence="2" type="ORF">Hsar01_00396</name>
</gene>